<evidence type="ECO:0000313" key="3">
    <source>
        <dbReference type="Proteomes" id="UP000789759"/>
    </source>
</evidence>
<accession>A0A9N9JXN8</accession>
<reference evidence="2" key="1">
    <citation type="submission" date="2021-06" db="EMBL/GenBank/DDBJ databases">
        <authorList>
            <person name="Kallberg Y."/>
            <person name="Tangrot J."/>
            <person name="Rosling A."/>
        </authorList>
    </citation>
    <scope>NUCLEOTIDE SEQUENCE</scope>
    <source>
        <strain evidence="2">FL966</strain>
    </source>
</reference>
<feature type="region of interest" description="Disordered" evidence="1">
    <location>
        <begin position="1"/>
        <end position="26"/>
    </location>
</feature>
<keyword evidence="3" id="KW-1185">Reference proteome</keyword>
<sequence>IEEDKNKRIGVEKGKQNGDEKDECNEVEKDERIGTIIAEEETEKWKKIERLKSLDFRSLEDACNDWNKRVEKFKVIMNETVKLKKFDETHPKSCDQQHDVTKRKAVIKISKLALEEMITVLENGPKTKKRIMALKVE</sequence>
<gene>
    <name evidence="2" type="ORF">CPELLU_LOCUS17572</name>
</gene>
<name>A0A9N9JXN8_9GLOM</name>
<dbReference type="AlphaFoldDB" id="A0A9N9JXN8"/>
<evidence type="ECO:0000256" key="1">
    <source>
        <dbReference type="SAM" id="MobiDB-lite"/>
    </source>
</evidence>
<dbReference type="OrthoDB" id="10444909at2759"/>
<organism evidence="2 3">
    <name type="scientific">Cetraspora pellucida</name>
    <dbReference type="NCBI Taxonomy" id="1433469"/>
    <lineage>
        <taxon>Eukaryota</taxon>
        <taxon>Fungi</taxon>
        <taxon>Fungi incertae sedis</taxon>
        <taxon>Mucoromycota</taxon>
        <taxon>Glomeromycotina</taxon>
        <taxon>Glomeromycetes</taxon>
        <taxon>Diversisporales</taxon>
        <taxon>Gigasporaceae</taxon>
        <taxon>Cetraspora</taxon>
    </lineage>
</organism>
<proteinExistence type="predicted"/>
<protein>
    <submittedName>
        <fullName evidence="2">3320_t:CDS:1</fullName>
    </submittedName>
</protein>
<dbReference type="EMBL" id="CAJVQA010030335">
    <property type="protein sequence ID" value="CAG8799096.1"/>
    <property type="molecule type" value="Genomic_DNA"/>
</dbReference>
<feature type="non-terminal residue" evidence="2">
    <location>
        <position position="137"/>
    </location>
</feature>
<dbReference type="Proteomes" id="UP000789759">
    <property type="component" value="Unassembled WGS sequence"/>
</dbReference>
<comment type="caution">
    <text evidence="2">The sequence shown here is derived from an EMBL/GenBank/DDBJ whole genome shotgun (WGS) entry which is preliminary data.</text>
</comment>
<evidence type="ECO:0000313" key="2">
    <source>
        <dbReference type="EMBL" id="CAG8799096.1"/>
    </source>
</evidence>